<feature type="transmembrane region" description="Helical" evidence="1">
    <location>
        <begin position="149"/>
        <end position="174"/>
    </location>
</feature>
<dbReference type="Gene3D" id="3.40.50.10140">
    <property type="entry name" value="Toll/interleukin-1 receptor homology (TIR) domain"/>
    <property type="match status" value="1"/>
</dbReference>
<evidence type="ECO:0000259" key="2">
    <source>
        <dbReference type="PROSITE" id="PS50104"/>
    </source>
</evidence>
<dbReference type="InterPro" id="IPR011990">
    <property type="entry name" value="TPR-like_helical_dom_sf"/>
</dbReference>
<dbReference type="GO" id="GO:0007165">
    <property type="term" value="P:signal transduction"/>
    <property type="evidence" value="ECO:0007669"/>
    <property type="project" value="InterPro"/>
</dbReference>
<dbReference type="AlphaFoldDB" id="A0A317DZZ0"/>
<dbReference type="SUPFAM" id="SSF52200">
    <property type="entry name" value="Toll/Interleukin receptor TIR domain"/>
    <property type="match status" value="1"/>
</dbReference>
<dbReference type="SUPFAM" id="SSF81901">
    <property type="entry name" value="HCP-like"/>
    <property type="match status" value="1"/>
</dbReference>
<dbReference type="Pfam" id="PF08238">
    <property type="entry name" value="Sel1"/>
    <property type="match status" value="3"/>
</dbReference>
<evidence type="ECO:0000313" key="3">
    <source>
        <dbReference type="EMBL" id="PWR18475.1"/>
    </source>
</evidence>
<dbReference type="PROSITE" id="PS50104">
    <property type="entry name" value="TIR"/>
    <property type="match status" value="1"/>
</dbReference>
<dbReference type="EMBL" id="QGLE01000014">
    <property type="protein sequence ID" value="PWR18475.1"/>
    <property type="molecule type" value="Genomic_DNA"/>
</dbReference>
<sequence length="408" mass="43066">MAAAIFISHASADGAAATELVAALEAAGHRCWIAPRDIRAGLSYPSEILRGIQGCAAMVVLVSAPANASPHVAKEVELAHREGKRLLPLRIEIVEPEGDLRYWLSAAQWIEGYRLPPPDRARAVVAALDGGAPVAGTRPRRGRDWKKPAFMLAGGAALGLGLYLALVAGGVFGVRIAEEGTRRAQVAASPEAAERCHQLRRRLVDDYSSTPVRFAVLGRPAIDVLADCEQAAATAPDDAALAAEYGWALAAMGRFDEALPAFRRAESAGDGLGAYGLAVFTLFGLAGVEKDETQARLLMERARLGVPLASARLAWFYAQGLGGVEKSDIEARRLFQAAADQGNVNGQVNLGLMYQNGLAGLPRSPARAARLFRAAAEQDYDFAIRLLTALCTGAEAAAAGDENCAGYR</sequence>
<gene>
    <name evidence="3" type="ORF">DKG74_18815</name>
</gene>
<dbReference type="InterPro" id="IPR006597">
    <property type="entry name" value="Sel1-like"/>
</dbReference>
<name>A0A317DZZ0_9PROT</name>
<protein>
    <recommendedName>
        <fullName evidence="2">TIR domain-containing protein</fullName>
    </recommendedName>
</protein>
<comment type="caution">
    <text evidence="3">The sequence shown here is derived from an EMBL/GenBank/DDBJ whole genome shotgun (WGS) entry which is preliminary data.</text>
</comment>
<keyword evidence="1" id="KW-0472">Membrane</keyword>
<dbReference type="Pfam" id="PF13676">
    <property type="entry name" value="TIR_2"/>
    <property type="match status" value="1"/>
</dbReference>
<dbReference type="SMART" id="SM00671">
    <property type="entry name" value="SEL1"/>
    <property type="match status" value="3"/>
</dbReference>
<evidence type="ECO:0000313" key="4">
    <source>
        <dbReference type="Proteomes" id="UP000245461"/>
    </source>
</evidence>
<dbReference type="InterPro" id="IPR050767">
    <property type="entry name" value="Sel1_AlgK"/>
</dbReference>
<evidence type="ECO:0000256" key="1">
    <source>
        <dbReference type="SAM" id="Phobius"/>
    </source>
</evidence>
<feature type="domain" description="TIR" evidence="2">
    <location>
        <begin position="1"/>
        <end position="128"/>
    </location>
</feature>
<dbReference type="RefSeq" id="WP_109907723.1">
    <property type="nucleotide sequence ID" value="NZ_QGLE01000014.1"/>
</dbReference>
<dbReference type="Proteomes" id="UP000245461">
    <property type="component" value="Unassembled WGS sequence"/>
</dbReference>
<keyword evidence="1" id="KW-0812">Transmembrane</keyword>
<dbReference type="Gene3D" id="1.25.40.10">
    <property type="entry name" value="Tetratricopeptide repeat domain"/>
    <property type="match status" value="1"/>
</dbReference>
<keyword evidence="1" id="KW-1133">Transmembrane helix</keyword>
<reference evidence="3 4" key="1">
    <citation type="submission" date="2018-05" db="EMBL/GenBank/DDBJ databases">
        <title>Zavarzinia sp. HR-AS.</title>
        <authorList>
            <person name="Lee Y."/>
            <person name="Jeon C.O."/>
        </authorList>
    </citation>
    <scope>NUCLEOTIDE SEQUENCE [LARGE SCALE GENOMIC DNA]</scope>
    <source>
        <strain evidence="3 4">HR-AS</strain>
    </source>
</reference>
<keyword evidence="4" id="KW-1185">Reference proteome</keyword>
<dbReference type="InterPro" id="IPR035897">
    <property type="entry name" value="Toll_tir_struct_dom_sf"/>
</dbReference>
<organism evidence="3 4">
    <name type="scientific">Zavarzinia aquatilis</name>
    <dbReference type="NCBI Taxonomy" id="2211142"/>
    <lineage>
        <taxon>Bacteria</taxon>
        <taxon>Pseudomonadati</taxon>
        <taxon>Pseudomonadota</taxon>
        <taxon>Alphaproteobacteria</taxon>
        <taxon>Rhodospirillales</taxon>
        <taxon>Zavarziniaceae</taxon>
        <taxon>Zavarzinia</taxon>
    </lineage>
</organism>
<dbReference type="PANTHER" id="PTHR11102">
    <property type="entry name" value="SEL-1-LIKE PROTEIN"/>
    <property type="match status" value="1"/>
</dbReference>
<dbReference type="OrthoDB" id="9768004at2"/>
<accession>A0A317DZZ0</accession>
<dbReference type="InterPro" id="IPR000157">
    <property type="entry name" value="TIR_dom"/>
</dbReference>
<proteinExistence type="predicted"/>
<dbReference type="PANTHER" id="PTHR11102:SF160">
    <property type="entry name" value="ERAD-ASSOCIATED E3 UBIQUITIN-PROTEIN LIGASE COMPONENT HRD3"/>
    <property type="match status" value="1"/>
</dbReference>